<dbReference type="EMBL" id="JBDOJC010000001">
    <property type="protein sequence ID" value="MEO2217173.1"/>
    <property type="molecule type" value="Genomic_DNA"/>
</dbReference>
<dbReference type="AlphaFoldDB" id="A0A1D9LIR1"/>
<name>A0A1D9LIR1_9NEIS</name>
<evidence type="ECO:0000313" key="2">
    <source>
        <dbReference type="EMBL" id="MEO2217173.1"/>
    </source>
</evidence>
<accession>A0A1D9LIR1</accession>
<gene>
    <name evidence="2" type="ORF">ABGV49_08930</name>
    <name evidence="1" type="ORF">BKX93_14445</name>
</gene>
<dbReference type="RefSeq" id="WP_046156047.1">
    <property type="nucleotide sequence ID" value="NZ_CP017707.1"/>
</dbReference>
<proteinExistence type="predicted"/>
<evidence type="ECO:0000313" key="4">
    <source>
        <dbReference type="Proteomes" id="UP001455709"/>
    </source>
</evidence>
<organism evidence="1 3">
    <name type="scientific">Chromobacterium vaccinii</name>
    <dbReference type="NCBI Taxonomy" id="1108595"/>
    <lineage>
        <taxon>Bacteria</taxon>
        <taxon>Pseudomonadati</taxon>
        <taxon>Pseudomonadota</taxon>
        <taxon>Betaproteobacteria</taxon>
        <taxon>Neisseriales</taxon>
        <taxon>Chromobacteriaceae</taxon>
        <taxon>Chromobacterium</taxon>
    </lineage>
</organism>
<reference evidence="1 3" key="1">
    <citation type="submission" date="2016-10" db="EMBL/GenBank/DDBJ databases">
        <title>Chromobacterium muskegensis sp. nov., an insecticidal bacterium isolated from Sphagnum bogs.</title>
        <authorList>
            <person name="Sparks M.E."/>
            <person name="Blackburn M.B."/>
            <person name="Gundersen-Rindal D.E."/>
            <person name="Mitchell A."/>
            <person name="Farrar R."/>
            <person name="Kuhar D."/>
        </authorList>
    </citation>
    <scope>NUCLEOTIDE SEQUENCE [LARGE SCALE GENOMIC DNA]</scope>
    <source>
        <strain evidence="1 3">21-1</strain>
    </source>
</reference>
<evidence type="ECO:0000313" key="1">
    <source>
        <dbReference type="EMBL" id="AOZ51074.1"/>
    </source>
</evidence>
<dbReference type="Proteomes" id="UP000178776">
    <property type="component" value="Chromosome"/>
</dbReference>
<dbReference type="STRING" id="1108595.BKX93_14445"/>
<keyword evidence="4" id="KW-1185">Reference proteome</keyword>
<dbReference type="GeneID" id="68842404"/>
<dbReference type="EMBL" id="CP017707">
    <property type="protein sequence ID" value="AOZ51074.1"/>
    <property type="molecule type" value="Genomic_DNA"/>
</dbReference>
<sequence length="89" mass="10263">MDMLSRESLLCLVEDVESEDPIDYADLPFDEQNLRELIVDSLLERELVFRAEEPDEAKRMLVYLAATARLTLENMVLHARLLRAGLEEA</sequence>
<reference evidence="2 4" key="2">
    <citation type="submission" date="2024-05" db="EMBL/GenBank/DDBJ databases">
        <authorList>
            <person name="De Oliveira J.P."/>
            <person name="Noriler S.A."/>
            <person name="De Oliveira A.G."/>
            <person name="Sipoli D.S."/>
        </authorList>
    </citation>
    <scope>NUCLEOTIDE SEQUENCE [LARGE SCALE GENOMIC DNA]</scope>
    <source>
        <strain evidence="2 4">LABIM189</strain>
    </source>
</reference>
<dbReference type="KEGG" id="cvc:BKX93_14445"/>
<evidence type="ECO:0000313" key="3">
    <source>
        <dbReference type="Proteomes" id="UP000178776"/>
    </source>
</evidence>
<protein>
    <submittedName>
        <fullName evidence="1">Uncharacterized protein</fullName>
    </submittedName>
</protein>
<dbReference type="Proteomes" id="UP001455709">
    <property type="component" value="Unassembled WGS sequence"/>
</dbReference>